<evidence type="ECO:0000313" key="2">
    <source>
        <dbReference type="EMBL" id="TQD38594.1"/>
    </source>
</evidence>
<organism evidence="2 3">
    <name type="scientific">Haloflavibacter putidus</name>
    <dbReference type="NCBI Taxonomy" id="2576776"/>
    <lineage>
        <taxon>Bacteria</taxon>
        <taxon>Pseudomonadati</taxon>
        <taxon>Bacteroidota</taxon>
        <taxon>Flavobacteriia</taxon>
        <taxon>Flavobacteriales</taxon>
        <taxon>Flavobacteriaceae</taxon>
        <taxon>Haloflavibacter</taxon>
    </lineage>
</organism>
<keyword evidence="3" id="KW-1185">Reference proteome</keyword>
<name>A0A507ZQQ5_9FLAO</name>
<dbReference type="Proteomes" id="UP000317169">
    <property type="component" value="Unassembled WGS sequence"/>
</dbReference>
<reference evidence="2 3" key="1">
    <citation type="submission" date="2019-06" db="EMBL/GenBank/DDBJ databases">
        <title>Flavibacter putida gen. nov., sp. nov., a novel marine bacterium of the family Flavobacteriaceae isolated from coastal seawater.</title>
        <authorList>
            <person name="Feng X."/>
        </authorList>
    </citation>
    <scope>NUCLEOTIDE SEQUENCE [LARGE SCALE GENOMIC DNA]</scope>
    <source>
        <strain evidence="2 3">PLHSN227</strain>
    </source>
</reference>
<dbReference type="InterPro" id="IPR025250">
    <property type="entry name" value="DUF4199"/>
</dbReference>
<keyword evidence="1" id="KW-0812">Transmembrane</keyword>
<dbReference type="OrthoDB" id="1450060at2"/>
<evidence type="ECO:0000256" key="1">
    <source>
        <dbReference type="SAM" id="Phobius"/>
    </source>
</evidence>
<accession>A0A507ZQQ5</accession>
<gene>
    <name evidence="2" type="ORF">FKR84_09240</name>
</gene>
<feature type="transmembrane region" description="Helical" evidence="1">
    <location>
        <begin position="36"/>
        <end position="52"/>
    </location>
</feature>
<dbReference type="AlphaFoldDB" id="A0A507ZQQ5"/>
<dbReference type="Pfam" id="PF13858">
    <property type="entry name" value="DUF4199"/>
    <property type="match status" value="1"/>
</dbReference>
<evidence type="ECO:0000313" key="3">
    <source>
        <dbReference type="Proteomes" id="UP000317169"/>
    </source>
</evidence>
<comment type="caution">
    <text evidence="2">The sequence shown here is derived from an EMBL/GenBank/DDBJ whole genome shotgun (WGS) entry which is preliminary data.</text>
</comment>
<keyword evidence="1" id="KW-0472">Membrane</keyword>
<feature type="transmembrane region" description="Helical" evidence="1">
    <location>
        <begin position="73"/>
        <end position="93"/>
    </location>
</feature>
<protein>
    <submittedName>
        <fullName evidence="2">DUF4199 domain-containing protein</fullName>
    </submittedName>
</protein>
<dbReference type="RefSeq" id="WP_141422021.1">
    <property type="nucleotide sequence ID" value="NZ_VIAR01000008.1"/>
</dbReference>
<feature type="transmembrane region" description="Helical" evidence="1">
    <location>
        <begin position="12"/>
        <end position="30"/>
    </location>
</feature>
<keyword evidence="1" id="KW-1133">Transmembrane helix</keyword>
<dbReference type="EMBL" id="VIAR01000008">
    <property type="protein sequence ID" value="TQD38594.1"/>
    <property type="molecule type" value="Genomic_DNA"/>
</dbReference>
<proteinExistence type="predicted"/>
<feature type="transmembrane region" description="Helical" evidence="1">
    <location>
        <begin position="113"/>
        <end position="136"/>
    </location>
</feature>
<sequence length="156" mass="17636">MKLRAIPIKFGFLIGLALIVYFLLLAAIGWHTQPGFSLFNGVIVGVGIFYAIKTYRDKKKRKFRYQKGFMTGLLTGFNATILFTIFFGIYVRYIEQGFPELLMGNWATDYSTALAMLLFVEAVMGFASTVVLTLTFMQLFKSSWNTPEGKKHTVDG</sequence>